<keyword evidence="4 6" id="KW-0862">Zinc</keyword>
<feature type="domain" description="ZAD" evidence="9">
    <location>
        <begin position="9"/>
        <end position="84"/>
    </location>
</feature>
<dbReference type="Pfam" id="PF00096">
    <property type="entry name" value="zf-C2H2"/>
    <property type="match status" value="1"/>
</dbReference>
<feature type="binding site" evidence="6">
    <location>
        <position position="57"/>
    </location>
    <ligand>
        <name>Zn(2+)</name>
        <dbReference type="ChEBI" id="CHEBI:29105"/>
    </ligand>
</feature>
<evidence type="ECO:0000256" key="2">
    <source>
        <dbReference type="ARBA" id="ARBA00022737"/>
    </source>
</evidence>
<keyword evidence="1 6" id="KW-0479">Metal-binding</keyword>
<evidence type="ECO:0000256" key="3">
    <source>
        <dbReference type="ARBA" id="ARBA00022771"/>
    </source>
</evidence>
<evidence type="ECO:0000259" key="9">
    <source>
        <dbReference type="PROSITE" id="PS51915"/>
    </source>
</evidence>
<feature type="region of interest" description="Disordered" evidence="7">
    <location>
        <begin position="204"/>
        <end position="244"/>
    </location>
</feature>
<dbReference type="AlphaFoldDB" id="A0A1Y1KTT1"/>
<dbReference type="PROSITE" id="PS50157">
    <property type="entry name" value="ZINC_FINGER_C2H2_2"/>
    <property type="match status" value="3"/>
</dbReference>
<dbReference type="PROSITE" id="PS00028">
    <property type="entry name" value="ZINC_FINGER_C2H2_1"/>
    <property type="match status" value="4"/>
</dbReference>
<dbReference type="GO" id="GO:0000977">
    <property type="term" value="F:RNA polymerase II transcription regulatory region sequence-specific DNA binding"/>
    <property type="evidence" value="ECO:0007669"/>
    <property type="project" value="TreeGrafter"/>
</dbReference>
<dbReference type="Pfam" id="PF13912">
    <property type="entry name" value="zf-C2H2_6"/>
    <property type="match status" value="1"/>
</dbReference>
<dbReference type="SMART" id="SM00355">
    <property type="entry name" value="ZnF_C2H2"/>
    <property type="match status" value="7"/>
</dbReference>
<dbReference type="PANTHER" id="PTHR24409:SF295">
    <property type="entry name" value="AZ2-RELATED"/>
    <property type="match status" value="1"/>
</dbReference>
<feature type="domain" description="C2H2-type" evidence="8">
    <location>
        <begin position="453"/>
        <end position="480"/>
    </location>
</feature>
<evidence type="ECO:0000259" key="8">
    <source>
        <dbReference type="PROSITE" id="PS50157"/>
    </source>
</evidence>
<evidence type="ECO:0000256" key="4">
    <source>
        <dbReference type="ARBA" id="ARBA00022833"/>
    </source>
</evidence>
<dbReference type="InterPro" id="IPR036236">
    <property type="entry name" value="Znf_C2H2_sf"/>
</dbReference>
<protein>
    <recommendedName>
        <fullName evidence="11">Protein krueppel</fullName>
    </recommendedName>
</protein>
<feature type="binding site" evidence="6">
    <location>
        <position position="11"/>
    </location>
    <ligand>
        <name>Zn(2+)</name>
        <dbReference type="ChEBI" id="CHEBI:29105"/>
    </ligand>
</feature>
<reference evidence="10" key="1">
    <citation type="journal article" date="2016" name="Sci. Rep.">
        <title>Molecular characterization of firefly nuptial gifts: a multi-omics approach sheds light on postcopulatory sexual selection.</title>
        <authorList>
            <person name="Al-Wathiqui N."/>
            <person name="Fallon T.R."/>
            <person name="South A."/>
            <person name="Weng J.K."/>
            <person name="Lewis S.M."/>
        </authorList>
    </citation>
    <scope>NUCLEOTIDE SEQUENCE</scope>
</reference>
<name>A0A1Y1KTT1_PHOPY</name>
<dbReference type="EMBL" id="GEZM01075754">
    <property type="protein sequence ID" value="JAV63978.1"/>
    <property type="molecule type" value="Transcribed_RNA"/>
</dbReference>
<dbReference type="Gene3D" id="3.40.1800.20">
    <property type="match status" value="1"/>
</dbReference>
<evidence type="ECO:0000313" key="10">
    <source>
        <dbReference type="EMBL" id="JAV63978.1"/>
    </source>
</evidence>
<feature type="domain" description="C2H2-type" evidence="8">
    <location>
        <begin position="378"/>
        <end position="405"/>
    </location>
</feature>
<sequence>MASVKEIMRLCRLCLVKDEVNTPIFDEQGDIRQIFLKISACLPVKVSREDNLPKNICDGCSSKLELLYQFWNTSANSEKKLIQWLGAERSERNAQHSMIDPVVLKQEVVEVPDERTSPDHLDDLNVSNDTDYLQQQLPYENVEFQFQQDDYDDTGTDAVVESPPVSRKRRAAAIRAMAKIGSEDEANSEDEGNPDLLEPKLAKIEEESEESGGEDPEPTAFVGLPSANDNDQPGPSGVGKSSVDSPFTYAMSRGIRKVNISSTRSSLSRLAANRSGMAECLVLLGDLKNLNTRLFRPTKRMRQMLAYKTCKALSVSLERVARPKPVAVDSLNIFGKIYQKQVFKCKQCWEVFEDELKYKRHITIHAVKRVNTASKQMHSCFICKKSFVTRNLLWMHMRSHSQPQQFKCKDCLETFKAGALLNLHRAQCPKRPQSPIGKTTESNQKESDASFRYRCSVCLQKFQDVNEMRKHKETHWDKPASAPARLTCEICDDILDDDTAYREHRAFHEELRAEESEVNDYVHPPASPDPEEHSIEDEQSNDGEVEDPVVMDDEDQQVLVMNVINEEEPAKEEEEDEVLVISGCDSDDDDEDDEEPKPRIFVKNIKDLMPEDTAPKKKEPAVYKCEECNLLFKKRRSYRKHCRLAMDKFKCSLCSYKTCSTPKLRQHYESEHNSSMCHKCRTPKDNGHICVDPAQA</sequence>
<dbReference type="SUPFAM" id="SSF57716">
    <property type="entry name" value="Glucocorticoid receptor-like (DNA-binding domain)"/>
    <property type="match status" value="1"/>
</dbReference>
<dbReference type="GO" id="GO:0000981">
    <property type="term" value="F:DNA-binding transcription factor activity, RNA polymerase II-specific"/>
    <property type="evidence" value="ECO:0007669"/>
    <property type="project" value="TreeGrafter"/>
</dbReference>
<dbReference type="GO" id="GO:0005634">
    <property type="term" value="C:nucleus"/>
    <property type="evidence" value="ECO:0007669"/>
    <property type="project" value="InterPro"/>
</dbReference>
<evidence type="ECO:0000256" key="5">
    <source>
        <dbReference type="PROSITE-ProRule" id="PRU00042"/>
    </source>
</evidence>
<feature type="domain" description="C2H2-type" evidence="8">
    <location>
        <begin position="343"/>
        <end position="370"/>
    </location>
</feature>
<proteinExistence type="predicted"/>
<organism evidence="10">
    <name type="scientific">Photinus pyralis</name>
    <name type="common">Common eastern firefly</name>
    <name type="synonym">Lampyris pyralis</name>
    <dbReference type="NCBI Taxonomy" id="7054"/>
    <lineage>
        <taxon>Eukaryota</taxon>
        <taxon>Metazoa</taxon>
        <taxon>Ecdysozoa</taxon>
        <taxon>Arthropoda</taxon>
        <taxon>Hexapoda</taxon>
        <taxon>Insecta</taxon>
        <taxon>Pterygota</taxon>
        <taxon>Neoptera</taxon>
        <taxon>Endopterygota</taxon>
        <taxon>Coleoptera</taxon>
        <taxon>Polyphaga</taxon>
        <taxon>Elateriformia</taxon>
        <taxon>Elateroidea</taxon>
        <taxon>Lampyridae</taxon>
        <taxon>Lampyrinae</taxon>
        <taxon>Photinus</taxon>
    </lineage>
</organism>
<dbReference type="InterPro" id="IPR012934">
    <property type="entry name" value="Znf_AD"/>
</dbReference>
<dbReference type="Gene3D" id="3.30.160.60">
    <property type="entry name" value="Classic Zinc Finger"/>
    <property type="match status" value="3"/>
</dbReference>
<accession>A0A1Y1KTT1</accession>
<dbReference type="SMART" id="SM00868">
    <property type="entry name" value="zf-AD"/>
    <property type="match status" value="1"/>
</dbReference>
<feature type="binding site" evidence="6">
    <location>
        <position position="14"/>
    </location>
    <ligand>
        <name>Zn(2+)</name>
        <dbReference type="ChEBI" id="CHEBI:29105"/>
    </ligand>
</feature>
<feature type="region of interest" description="Disordered" evidence="7">
    <location>
        <begin position="511"/>
        <end position="551"/>
    </location>
</feature>
<feature type="compositionally biased region" description="Acidic residues" evidence="7">
    <location>
        <begin position="206"/>
        <end position="217"/>
    </location>
</feature>
<evidence type="ECO:0000256" key="6">
    <source>
        <dbReference type="PROSITE-ProRule" id="PRU01263"/>
    </source>
</evidence>
<keyword evidence="2" id="KW-0677">Repeat</keyword>
<feature type="compositionally biased region" description="Acidic residues" evidence="7">
    <location>
        <begin position="534"/>
        <end position="551"/>
    </location>
</feature>
<feature type="binding site" evidence="6">
    <location>
        <position position="60"/>
    </location>
    <ligand>
        <name>Zn(2+)</name>
        <dbReference type="ChEBI" id="CHEBI:29105"/>
    </ligand>
</feature>
<keyword evidence="3 5" id="KW-0863">Zinc-finger</keyword>
<evidence type="ECO:0000256" key="1">
    <source>
        <dbReference type="ARBA" id="ARBA00022723"/>
    </source>
</evidence>
<evidence type="ECO:0008006" key="11">
    <source>
        <dbReference type="Google" id="ProtNLM"/>
    </source>
</evidence>
<evidence type="ECO:0000256" key="7">
    <source>
        <dbReference type="SAM" id="MobiDB-lite"/>
    </source>
</evidence>
<dbReference type="PROSITE" id="PS51915">
    <property type="entry name" value="ZAD"/>
    <property type="match status" value="1"/>
</dbReference>
<dbReference type="GO" id="GO:0008270">
    <property type="term" value="F:zinc ion binding"/>
    <property type="evidence" value="ECO:0007669"/>
    <property type="project" value="UniProtKB-UniRule"/>
</dbReference>
<dbReference type="SUPFAM" id="SSF57667">
    <property type="entry name" value="beta-beta-alpha zinc fingers"/>
    <property type="match status" value="1"/>
</dbReference>
<dbReference type="Pfam" id="PF07776">
    <property type="entry name" value="zf-AD"/>
    <property type="match status" value="1"/>
</dbReference>
<dbReference type="PANTHER" id="PTHR24409">
    <property type="entry name" value="ZINC FINGER PROTEIN 142"/>
    <property type="match status" value="1"/>
</dbReference>
<dbReference type="InterPro" id="IPR013087">
    <property type="entry name" value="Znf_C2H2_type"/>
</dbReference>